<keyword evidence="2" id="KW-0732">Signal</keyword>
<feature type="non-terminal residue" evidence="3">
    <location>
        <position position="75"/>
    </location>
</feature>
<dbReference type="Proteomes" id="UP000184188">
    <property type="component" value="Unassembled WGS sequence"/>
</dbReference>
<accession>A0A1L9SP86</accession>
<feature type="signal peptide" evidence="2">
    <location>
        <begin position="1"/>
        <end position="15"/>
    </location>
</feature>
<dbReference type="VEuPathDB" id="FungiDB:ASPZODRAFT_129155"/>
<organism evidence="3 4">
    <name type="scientific">Penicilliopsis zonata CBS 506.65</name>
    <dbReference type="NCBI Taxonomy" id="1073090"/>
    <lineage>
        <taxon>Eukaryota</taxon>
        <taxon>Fungi</taxon>
        <taxon>Dikarya</taxon>
        <taxon>Ascomycota</taxon>
        <taxon>Pezizomycotina</taxon>
        <taxon>Eurotiomycetes</taxon>
        <taxon>Eurotiomycetidae</taxon>
        <taxon>Eurotiales</taxon>
        <taxon>Aspergillaceae</taxon>
        <taxon>Penicilliopsis</taxon>
    </lineage>
</organism>
<evidence type="ECO:0000313" key="4">
    <source>
        <dbReference type="Proteomes" id="UP000184188"/>
    </source>
</evidence>
<feature type="region of interest" description="Disordered" evidence="1">
    <location>
        <begin position="41"/>
        <end position="75"/>
    </location>
</feature>
<evidence type="ECO:0000256" key="1">
    <source>
        <dbReference type="SAM" id="MobiDB-lite"/>
    </source>
</evidence>
<feature type="compositionally biased region" description="Basic residues" evidence="1">
    <location>
        <begin position="52"/>
        <end position="69"/>
    </location>
</feature>
<proteinExistence type="predicted"/>
<protein>
    <recommendedName>
        <fullName evidence="5">Secreted protein</fullName>
    </recommendedName>
</protein>
<evidence type="ECO:0008006" key="5">
    <source>
        <dbReference type="Google" id="ProtNLM"/>
    </source>
</evidence>
<dbReference type="EMBL" id="KV878338">
    <property type="protein sequence ID" value="OJJ48837.1"/>
    <property type="molecule type" value="Genomic_DNA"/>
</dbReference>
<name>A0A1L9SP86_9EURO</name>
<feature type="chain" id="PRO_5012883072" description="Secreted protein" evidence="2">
    <location>
        <begin position="16"/>
        <end position="75"/>
    </location>
</feature>
<evidence type="ECO:0000313" key="3">
    <source>
        <dbReference type="EMBL" id="OJJ48837.1"/>
    </source>
</evidence>
<reference evidence="4" key="1">
    <citation type="journal article" date="2017" name="Genome Biol.">
        <title>Comparative genomics reveals high biological diversity and specific adaptations in the industrially and medically important fungal genus Aspergillus.</title>
        <authorList>
            <person name="de Vries R.P."/>
            <person name="Riley R."/>
            <person name="Wiebenga A."/>
            <person name="Aguilar-Osorio G."/>
            <person name="Amillis S."/>
            <person name="Uchima C.A."/>
            <person name="Anderluh G."/>
            <person name="Asadollahi M."/>
            <person name="Askin M."/>
            <person name="Barry K."/>
            <person name="Battaglia E."/>
            <person name="Bayram O."/>
            <person name="Benocci T."/>
            <person name="Braus-Stromeyer S.A."/>
            <person name="Caldana C."/>
            <person name="Canovas D."/>
            <person name="Cerqueira G.C."/>
            <person name="Chen F."/>
            <person name="Chen W."/>
            <person name="Choi C."/>
            <person name="Clum A."/>
            <person name="Dos Santos R.A."/>
            <person name="Damasio A.R."/>
            <person name="Diallinas G."/>
            <person name="Emri T."/>
            <person name="Fekete E."/>
            <person name="Flipphi M."/>
            <person name="Freyberg S."/>
            <person name="Gallo A."/>
            <person name="Gournas C."/>
            <person name="Habgood R."/>
            <person name="Hainaut M."/>
            <person name="Harispe M.L."/>
            <person name="Henrissat B."/>
            <person name="Hilden K.S."/>
            <person name="Hope R."/>
            <person name="Hossain A."/>
            <person name="Karabika E."/>
            <person name="Karaffa L."/>
            <person name="Karanyi Z."/>
            <person name="Krasevec N."/>
            <person name="Kuo A."/>
            <person name="Kusch H."/>
            <person name="LaButti K."/>
            <person name="Lagendijk E.L."/>
            <person name="Lapidus A."/>
            <person name="Levasseur A."/>
            <person name="Lindquist E."/>
            <person name="Lipzen A."/>
            <person name="Logrieco A.F."/>
            <person name="MacCabe A."/>
            <person name="Maekelae M.R."/>
            <person name="Malavazi I."/>
            <person name="Melin P."/>
            <person name="Meyer V."/>
            <person name="Mielnichuk N."/>
            <person name="Miskei M."/>
            <person name="Molnar A.P."/>
            <person name="Mule G."/>
            <person name="Ngan C.Y."/>
            <person name="Orejas M."/>
            <person name="Orosz E."/>
            <person name="Ouedraogo J.P."/>
            <person name="Overkamp K.M."/>
            <person name="Park H.-S."/>
            <person name="Perrone G."/>
            <person name="Piumi F."/>
            <person name="Punt P.J."/>
            <person name="Ram A.F."/>
            <person name="Ramon A."/>
            <person name="Rauscher S."/>
            <person name="Record E."/>
            <person name="Riano-Pachon D.M."/>
            <person name="Robert V."/>
            <person name="Roehrig J."/>
            <person name="Ruller R."/>
            <person name="Salamov A."/>
            <person name="Salih N.S."/>
            <person name="Samson R.A."/>
            <person name="Sandor E."/>
            <person name="Sanguinetti M."/>
            <person name="Schuetze T."/>
            <person name="Sepcic K."/>
            <person name="Shelest E."/>
            <person name="Sherlock G."/>
            <person name="Sophianopoulou V."/>
            <person name="Squina F.M."/>
            <person name="Sun H."/>
            <person name="Susca A."/>
            <person name="Todd R.B."/>
            <person name="Tsang A."/>
            <person name="Unkles S.E."/>
            <person name="van de Wiele N."/>
            <person name="van Rossen-Uffink D."/>
            <person name="Oliveira J.V."/>
            <person name="Vesth T.C."/>
            <person name="Visser J."/>
            <person name="Yu J.-H."/>
            <person name="Zhou M."/>
            <person name="Andersen M.R."/>
            <person name="Archer D.B."/>
            <person name="Baker S.E."/>
            <person name="Benoit I."/>
            <person name="Brakhage A.A."/>
            <person name="Braus G.H."/>
            <person name="Fischer R."/>
            <person name="Frisvad J.C."/>
            <person name="Goldman G.H."/>
            <person name="Houbraken J."/>
            <person name="Oakley B."/>
            <person name="Pocsi I."/>
            <person name="Scazzocchio C."/>
            <person name="Seiboth B."/>
            <person name="vanKuyk P.A."/>
            <person name="Wortman J."/>
            <person name="Dyer P.S."/>
            <person name="Grigoriev I.V."/>
        </authorList>
    </citation>
    <scope>NUCLEOTIDE SEQUENCE [LARGE SCALE GENOMIC DNA]</scope>
    <source>
        <strain evidence="4">CBS 506.65</strain>
    </source>
</reference>
<keyword evidence="4" id="KW-1185">Reference proteome</keyword>
<evidence type="ECO:0000256" key="2">
    <source>
        <dbReference type="SAM" id="SignalP"/>
    </source>
</evidence>
<gene>
    <name evidence="3" type="ORF">ASPZODRAFT_129155</name>
</gene>
<dbReference type="RefSeq" id="XP_022583347.1">
    <property type="nucleotide sequence ID" value="XM_022722205.1"/>
</dbReference>
<dbReference type="AlphaFoldDB" id="A0A1L9SP86"/>
<dbReference type="GeneID" id="34608670"/>
<sequence>MSLILIILSISCIYSDMHLFSSLTGLMGSISRRRFSKPTTRECTFSFQPAKKERRRRGLKKKRKRKRKRWESPEV</sequence>